<name>A0A9P6AHA6_9AGAM</name>
<feature type="compositionally biased region" description="Basic and acidic residues" evidence="1">
    <location>
        <begin position="61"/>
        <end position="75"/>
    </location>
</feature>
<organism evidence="2 3">
    <name type="scientific">Hydnum rufescens UP504</name>
    <dbReference type="NCBI Taxonomy" id="1448309"/>
    <lineage>
        <taxon>Eukaryota</taxon>
        <taxon>Fungi</taxon>
        <taxon>Dikarya</taxon>
        <taxon>Basidiomycota</taxon>
        <taxon>Agaricomycotina</taxon>
        <taxon>Agaricomycetes</taxon>
        <taxon>Cantharellales</taxon>
        <taxon>Hydnaceae</taxon>
        <taxon>Hydnum</taxon>
    </lineage>
</organism>
<protein>
    <submittedName>
        <fullName evidence="2">Uncharacterized protein</fullName>
    </submittedName>
</protein>
<accession>A0A9P6AHA6</accession>
<dbReference type="AlphaFoldDB" id="A0A9P6AHA6"/>
<gene>
    <name evidence="2" type="ORF">BS47DRAFT_1400896</name>
</gene>
<dbReference type="Proteomes" id="UP000886523">
    <property type="component" value="Unassembled WGS sequence"/>
</dbReference>
<dbReference type="EMBL" id="MU129184">
    <property type="protein sequence ID" value="KAF9504931.1"/>
    <property type="molecule type" value="Genomic_DNA"/>
</dbReference>
<keyword evidence="3" id="KW-1185">Reference proteome</keyword>
<comment type="caution">
    <text evidence="2">The sequence shown here is derived from an EMBL/GenBank/DDBJ whole genome shotgun (WGS) entry which is preliminary data.</text>
</comment>
<evidence type="ECO:0000313" key="2">
    <source>
        <dbReference type="EMBL" id="KAF9504931.1"/>
    </source>
</evidence>
<proteinExistence type="predicted"/>
<feature type="region of interest" description="Disordered" evidence="1">
    <location>
        <begin position="1"/>
        <end position="154"/>
    </location>
</feature>
<feature type="compositionally biased region" description="Basic and acidic residues" evidence="1">
    <location>
        <begin position="18"/>
        <end position="53"/>
    </location>
</feature>
<evidence type="ECO:0000313" key="3">
    <source>
        <dbReference type="Proteomes" id="UP000886523"/>
    </source>
</evidence>
<evidence type="ECO:0000256" key="1">
    <source>
        <dbReference type="SAM" id="MobiDB-lite"/>
    </source>
</evidence>
<reference evidence="2" key="1">
    <citation type="journal article" date="2020" name="Nat. Commun.">
        <title>Large-scale genome sequencing of mycorrhizal fungi provides insights into the early evolution of symbiotic traits.</title>
        <authorList>
            <person name="Miyauchi S."/>
            <person name="Kiss E."/>
            <person name="Kuo A."/>
            <person name="Drula E."/>
            <person name="Kohler A."/>
            <person name="Sanchez-Garcia M."/>
            <person name="Morin E."/>
            <person name="Andreopoulos B."/>
            <person name="Barry K.W."/>
            <person name="Bonito G."/>
            <person name="Buee M."/>
            <person name="Carver A."/>
            <person name="Chen C."/>
            <person name="Cichocki N."/>
            <person name="Clum A."/>
            <person name="Culley D."/>
            <person name="Crous P.W."/>
            <person name="Fauchery L."/>
            <person name="Girlanda M."/>
            <person name="Hayes R.D."/>
            <person name="Keri Z."/>
            <person name="LaButti K."/>
            <person name="Lipzen A."/>
            <person name="Lombard V."/>
            <person name="Magnuson J."/>
            <person name="Maillard F."/>
            <person name="Murat C."/>
            <person name="Nolan M."/>
            <person name="Ohm R.A."/>
            <person name="Pangilinan J."/>
            <person name="Pereira M.F."/>
            <person name="Perotto S."/>
            <person name="Peter M."/>
            <person name="Pfister S."/>
            <person name="Riley R."/>
            <person name="Sitrit Y."/>
            <person name="Stielow J.B."/>
            <person name="Szollosi G."/>
            <person name="Zifcakova L."/>
            <person name="Stursova M."/>
            <person name="Spatafora J.W."/>
            <person name="Tedersoo L."/>
            <person name="Vaario L.M."/>
            <person name="Yamada A."/>
            <person name="Yan M."/>
            <person name="Wang P."/>
            <person name="Xu J."/>
            <person name="Bruns T."/>
            <person name="Baldrian P."/>
            <person name="Vilgalys R."/>
            <person name="Dunand C."/>
            <person name="Henrissat B."/>
            <person name="Grigoriev I.V."/>
            <person name="Hibbett D."/>
            <person name="Nagy L.G."/>
            <person name="Martin F.M."/>
        </authorList>
    </citation>
    <scope>NUCLEOTIDE SEQUENCE</scope>
    <source>
        <strain evidence="2">UP504</strain>
    </source>
</reference>
<sequence>MGVIGTGGIDVDDLDAPIMREEQMEVQHSHHPEPDRHEVGKNEDENRRRHLEVDDTSFEGDPEKKYDDGPQKREVMAPYPTAHRPPRLPQRSFERRKSASLDGSAITSNSFVPAKHTYAQRSNSARRRKGYYVDGRLTPREITRNRSKQIVSQT</sequence>